<gene>
    <name evidence="1" type="ORF">Y1Q_0024253</name>
</gene>
<dbReference type="EMBL" id="AKHW03002956">
    <property type="protein sequence ID" value="KYO36538.1"/>
    <property type="molecule type" value="Genomic_DNA"/>
</dbReference>
<protein>
    <submittedName>
        <fullName evidence="1">Uncharacterized protein</fullName>
    </submittedName>
</protein>
<comment type="caution">
    <text evidence="1">The sequence shown here is derived from an EMBL/GenBank/DDBJ whole genome shotgun (WGS) entry which is preliminary data.</text>
</comment>
<keyword evidence="2" id="KW-1185">Reference proteome</keyword>
<proteinExistence type="predicted"/>
<sequence>MGKGHQEDLVQGQEGQGHARHPLFLCAKYVSKICKLVTSMESSMPGELFCKAHHETQGRGSTPTNHRLWIMRSSWFYEILNQFYSLYSLQSAGPMAMSNHKKIQKMMRLRDIMLPMDLLLGNTCQAM</sequence>
<accession>A0A151NIB2</accession>
<dbReference type="AlphaFoldDB" id="A0A151NIB2"/>
<name>A0A151NIB2_ALLMI</name>
<reference evidence="1 2" key="1">
    <citation type="journal article" date="2012" name="Genome Biol.">
        <title>Sequencing three crocodilian genomes to illuminate the evolution of archosaurs and amniotes.</title>
        <authorList>
            <person name="St John J.A."/>
            <person name="Braun E.L."/>
            <person name="Isberg S.R."/>
            <person name="Miles L.G."/>
            <person name="Chong A.Y."/>
            <person name="Gongora J."/>
            <person name="Dalzell P."/>
            <person name="Moran C."/>
            <person name="Bed'hom B."/>
            <person name="Abzhanov A."/>
            <person name="Burgess S.C."/>
            <person name="Cooksey A.M."/>
            <person name="Castoe T.A."/>
            <person name="Crawford N.G."/>
            <person name="Densmore L.D."/>
            <person name="Drew J.C."/>
            <person name="Edwards S.V."/>
            <person name="Faircloth B.C."/>
            <person name="Fujita M.K."/>
            <person name="Greenwold M.J."/>
            <person name="Hoffmann F.G."/>
            <person name="Howard J.M."/>
            <person name="Iguchi T."/>
            <person name="Janes D.E."/>
            <person name="Khan S.Y."/>
            <person name="Kohno S."/>
            <person name="de Koning A.J."/>
            <person name="Lance S.L."/>
            <person name="McCarthy F.M."/>
            <person name="McCormack J.E."/>
            <person name="Merchant M.E."/>
            <person name="Peterson D.G."/>
            <person name="Pollock D.D."/>
            <person name="Pourmand N."/>
            <person name="Raney B.J."/>
            <person name="Roessler K.A."/>
            <person name="Sanford J.R."/>
            <person name="Sawyer R.H."/>
            <person name="Schmidt C.J."/>
            <person name="Triplett E.W."/>
            <person name="Tuberville T.D."/>
            <person name="Venegas-Anaya M."/>
            <person name="Howard J.T."/>
            <person name="Jarvis E.D."/>
            <person name="Guillette L.J.Jr."/>
            <person name="Glenn T.C."/>
            <person name="Green R.E."/>
            <person name="Ray D.A."/>
        </authorList>
    </citation>
    <scope>NUCLEOTIDE SEQUENCE [LARGE SCALE GENOMIC DNA]</scope>
    <source>
        <strain evidence="1">KSC_2009_1</strain>
    </source>
</reference>
<evidence type="ECO:0000313" key="1">
    <source>
        <dbReference type="EMBL" id="KYO36538.1"/>
    </source>
</evidence>
<evidence type="ECO:0000313" key="2">
    <source>
        <dbReference type="Proteomes" id="UP000050525"/>
    </source>
</evidence>
<organism evidence="1 2">
    <name type="scientific">Alligator mississippiensis</name>
    <name type="common">American alligator</name>
    <dbReference type="NCBI Taxonomy" id="8496"/>
    <lineage>
        <taxon>Eukaryota</taxon>
        <taxon>Metazoa</taxon>
        <taxon>Chordata</taxon>
        <taxon>Craniata</taxon>
        <taxon>Vertebrata</taxon>
        <taxon>Euteleostomi</taxon>
        <taxon>Archelosauria</taxon>
        <taxon>Archosauria</taxon>
        <taxon>Crocodylia</taxon>
        <taxon>Alligatoridae</taxon>
        <taxon>Alligatorinae</taxon>
        <taxon>Alligator</taxon>
    </lineage>
</organism>
<dbReference type="Proteomes" id="UP000050525">
    <property type="component" value="Unassembled WGS sequence"/>
</dbReference>